<evidence type="ECO:0008006" key="4">
    <source>
        <dbReference type="Google" id="ProtNLM"/>
    </source>
</evidence>
<dbReference type="PANTHER" id="PTHR48258:SF12">
    <property type="entry name" value="TRANSPOSON PROTEIN, CACTA, EN_SPM SUB-CLASS"/>
    <property type="match status" value="1"/>
</dbReference>
<protein>
    <recommendedName>
        <fullName evidence="4">Ubiquitin-like protease family profile domain-containing protein</fullName>
    </recommendedName>
</protein>
<reference evidence="2" key="2">
    <citation type="submission" date="2021-03" db="UniProtKB">
        <authorList>
            <consortium name="EnsemblPlants"/>
        </authorList>
    </citation>
    <scope>IDENTIFICATION</scope>
</reference>
<sequence length="768" mass="89082">MINFCSRYLEEIETLFYRLKRNDDLILDTSAYLFNSGGRFIGAKKIARLDAKSLEQAHHYVLLHFDEMAEFLSSYTRSDVRIDLEKYEVHNIDSNSEQGKLRKALASGLYDRTTEYKGFVINGYKFLTVDRERYRRTQNSGVMVEADGQFYYGKVRKIYELNISKGLKTYENGGISVNFSKLMHSGRLMKDDPFIFFISSETGIKEIRASESIYSNASQMNFGENSSNNDGNEACRIGGSRRNDKRKKRSITINGNSSTDEAQDWRDDVNFDEREDVRAIDSEGNVQLWSGSIQPHDVWLLEKEEKFIIRDGKIYDDAMLKHVGKHRRQWKFELKAKYFNPTVRTRTQIENDRPGEIVRENWLPLVELLVFKEEQEARASLGRLHTNGATSFANSRDEFEIEHGREPSAYEFFDKTHQPKNGCYPNNTNTEEFIDMAKSKIDSSAANSSTLKPQVEIENEVFNDLMGTSYNSSDDQNMKADFARYKRHTANLLMRLTTQMTNVLDAVRSGNVSNEMLDATSTTLRSIHAQVRGRTLNELKSLYSRKNEKWINDEHNSSFVEWLKIRIADELIHSPSTVSDRLKWLSRGPRRDVISYSGYQLNGNTFCTKDRDNETTMQNSGVTIVAQAMHISSARDKNPIYAKMSYYGKTVSWLLCDGSVSYIWVLMPIRLHWILSVIDPYNNTVYYLDSLCEDGTTGTKRDIISDLQDIVNTALFQFQSDREITTKLKMNTKWLKIKYFSDCQFPKYDQEQIDEVRIHWVRYVLQQI</sequence>
<reference evidence="2" key="1">
    <citation type="journal article" date="2017" name="Nature">
        <title>The genome of Chenopodium quinoa.</title>
        <authorList>
            <person name="Jarvis D.E."/>
            <person name="Ho Y.S."/>
            <person name="Lightfoot D.J."/>
            <person name="Schmoeckel S.M."/>
            <person name="Li B."/>
            <person name="Borm T.J.A."/>
            <person name="Ohyanagi H."/>
            <person name="Mineta K."/>
            <person name="Michell C.T."/>
            <person name="Saber N."/>
            <person name="Kharbatia N.M."/>
            <person name="Rupper R.R."/>
            <person name="Sharp A.R."/>
            <person name="Dally N."/>
            <person name="Boughton B.A."/>
            <person name="Woo Y.H."/>
            <person name="Gao G."/>
            <person name="Schijlen E.G.W.M."/>
            <person name="Guo X."/>
            <person name="Momin A.A."/>
            <person name="Negrao S."/>
            <person name="Al-Babili S."/>
            <person name="Gehring C."/>
            <person name="Roessner U."/>
            <person name="Jung C."/>
            <person name="Murphy K."/>
            <person name="Arold S.T."/>
            <person name="Gojobori T."/>
            <person name="van der Linden C.G."/>
            <person name="van Loo E.N."/>
            <person name="Jellen E.N."/>
            <person name="Maughan P.J."/>
            <person name="Tester M."/>
        </authorList>
    </citation>
    <scope>NUCLEOTIDE SEQUENCE [LARGE SCALE GENOMIC DNA]</scope>
    <source>
        <strain evidence="2">cv. PI 614886</strain>
    </source>
</reference>
<dbReference type="Gene3D" id="3.40.395.10">
    <property type="entry name" value="Adenoviral Proteinase, Chain A"/>
    <property type="match status" value="1"/>
</dbReference>
<evidence type="ECO:0000256" key="1">
    <source>
        <dbReference type="SAM" id="MobiDB-lite"/>
    </source>
</evidence>
<feature type="region of interest" description="Disordered" evidence="1">
    <location>
        <begin position="221"/>
        <end position="263"/>
    </location>
</feature>
<feature type="compositionally biased region" description="Polar residues" evidence="1">
    <location>
        <begin position="251"/>
        <end position="260"/>
    </location>
</feature>
<dbReference type="PANTHER" id="PTHR48258">
    <property type="entry name" value="DUF4218 DOMAIN-CONTAINING PROTEIN-RELATED"/>
    <property type="match status" value="1"/>
</dbReference>
<dbReference type="Gramene" id="AUR62042649-RA">
    <property type="protein sequence ID" value="AUR62042649-RA:cds"/>
    <property type="gene ID" value="AUR62042649"/>
</dbReference>
<dbReference type="InterPro" id="IPR038765">
    <property type="entry name" value="Papain-like_cys_pep_sf"/>
</dbReference>
<name>A0A803N9L5_CHEQI</name>
<feature type="compositionally biased region" description="Polar residues" evidence="1">
    <location>
        <begin position="221"/>
        <end position="231"/>
    </location>
</feature>
<keyword evidence="3" id="KW-1185">Reference proteome</keyword>
<dbReference type="EnsemblPlants" id="AUR62042649-RA">
    <property type="protein sequence ID" value="AUR62042649-RA:cds"/>
    <property type="gene ID" value="AUR62042649"/>
</dbReference>
<dbReference type="AlphaFoldDB" id="A0A803N9L5"/>
<accession>A0A803N9L5</accession>
<evidence type="ECO:0000313" key="3">
    <source>
        <dbReference type="Proteomes" id="UP000596660"/>
    </source>
</evidence>
<proteinExistence type="predicted"/>
<dbReference type="SUPFAM" id="SSF54001">
    <property type="entry name" value="Cysteine proteinases"/>
    <property type="match status" value="1"/>
</dbReference>
<dbReference type="InterPro" id="IPR004252">
    <property type="entry name" value="Probable_transposase_24"/>
</dbReference>
<dbReference type="Proteomes" id="UP000596660">
    <property type="component" value="Unplaced"/>
</dbReference>
<organism evidence="2 3">
    <name type="scientific">Chenopodium quinoa</name>
    <name type="common">Quinoa</name>
    <dbReference type="NCBI Taxonomy" id="63459"/>
    <lineage>
        <taxon>Eukaryota</taxon>
        <taxon>Viridiplantae</taxon>
        <taxon>Streptophyta</taxon>
        <taxon>Embryophyta</taxon>
        <taxon>Tracheophyta</taxon>
        <taxon>Spermatophyta</taxon>
        <taxon>Magnoliopsida</taxon>
        <taxon>eudicotyledons</taxon>
        <taxon>Gunneridae</taxon>
        <taxon>Pentapetalae</taxon>
        <taxon>Caryophyllales</taxon>
        <taxon>Chenopodiaceae</taxon>
        <taxon>Chenopodioideae</taxon>
        <taxon>Atripliceae</taxon>
        <taxon>Chenopodium</taxon>
    </lineage>
</organism>
<evidence type="ECO:0000313" key="2">
    <source>
        <dbReference type="EnsemblPlants" id="AUR62042649-RA:cds"/>
    </source>
</evidence>
<dbReference type="Pfam" id="PF03004">
    <property type="entry name" value="Transposase_24"/>
    <property type="match status" value="1"/>
</dbReference>